<accession>K0PUH3</accession>
<dbReference type="Pfam" id="PF06568">
    <property type="entry name" value="YjiS-like"/>
    <property type="match status" value="1"/>
</dbReference>
<organism evidence="2 3">
    <name type="scientific">Rhizobium mesoamericanum STM3625</name>
    <dbReference type="NCBI Taxonomy" id="1211777"/>
    <lineage>
        <taxon>Bacteria</taxon>
        <taxon>Pseudomonadati</taxon>
        <taxon>Pseudomonadota</taxon>
        <taxon>Alphaproteobacteria</taxon>
        <taxon>Hyphomicrobiales</taxon>
        <taxon>Rhizobiaceae</taxon>
        <taxon>Rhizobium/Agrobacterium group</taxon>
        <taxon>Rhizobium</taxon>
    </lineage>
</organism>
<dbReference type="RefSeq" id="WP_007530827.1">
    <property type="nucleotide sequence ID" value="NZ_HF536772.1"/>
</dbReference>
<reference evidence="2 3" key="1">
    <citation type="journal article" date="2013" name="Genome Announc.">
        <title>Draft Genome Sequence of Rhizobium mesoamericanum STM3625, a Nitrogen-Fixing Symbiont of Mimosa pudica Isolated in French Guiana (South America).</title>
        <authorList>
            <person name="Moulin L."/>
            <person name="Mornico D."/>
            <person name="Melkonian R."/>
            <person name="Klonowska A."/>
        </authorList>
    </citation>
    <scope>NUCLEOTIDE SEQUENCE [LARGE SCALE GENOMIC DNA]</scope>
    <source>
        <strain evidence="2 3">STM3625</strain>
    </source>
</reference>
<dbReference type="AlphaFoldDB" id="K0PUH3"/>
<dbReference type="InterPro" id="IPR009506">
    <property type="entry name" value="YjiS-like"/>
</dbReference>
<dbReference type="Proteomes" id="UP000009319">
    <property type="component" value="Unassembled WGS sequence"/>
</dbReference>
<comment type="caution">
    <text evidence="2">The sequence shown here is derived from an EMBL/GenBank/DDBJ whole genome shotgun (WGS) entry which is preliminary data.</text>
</comment>
<evidence type="ECO:0000313" key="3">
    <source>
        <dbReference type="Proteomes" id="UP000009319"/>
    </source>
</evidence>
<dbReference type="HOGENOM" id="CLU_2481153_0_0_5"/>
<evidence type="ECO:0000313" key="2">
    <source>
        <dbReference type="EMBL" id="CCM74767.1"/>
    </source>
</evidence>
<name>K0PUH3_9HYPH</name>
<keyword evidence="3" id="KW-1185">Reference proteome</keyword>
<dbReference type="EMBL" id="CANI01000007">
    <property type="protein sequence ID" value="CCM74767.1"/>
    <property type="molecule type" value="Genomic_DNA"/>
</dbReference>
<gene>
    <name evidence="2" type="ORF">BN77_1909</name>
</gene>
<protein>
    <recommendedName>
        <fullName evidence="1">YjiS-like domain-containing protein</fullName>
    </recommendedName>
</protein>
<feature type="domain" description="YjiS-like" evidence="1">
    <location>
        <begin position="41"/>
        <end position="60"/>
    </location>
</feature>
<proteinExistence type="predicted"/>
<dbReference type="eggNOG" id="ENOG50300CK">
    <property type="taxonomic scope" value="Bacteria"/>
</dbReference>
<evidence type="ECO:0000259" key="1">
    <source>
        <dbReference type="Pfam" id="PF06568"/>
    </source>
</evidence>
<sequence length="87" mass="9650">MKTFLHLHVVGAFSPTAAFSGTWHALAHLVPNHHAPPDHVACRALDKLDDEQLADIGIVRHEEFAGWHEAARGSDPDAIMSKSYSWR</sequence>